<accession>A0A9D9NGM0</accession>
<evidence type="ECO:0000313" key="2">
    <source>
        <dbReference type="Proteomes" id="UP000823604"/>
    </source>
</evidence>
<dbReference type="AlphaFoldDB" id="A0A9D9NGM0"/>
<dbReference type="InterPro" id="IPR027417">
    <property type="entry name" value="P-loop_NTPase"/>
</dbReference>
<dbReference type="Proteomes" id="UP000823604">
    <property type="component" value="Unassembled WGS sequence"/>
</dbReference>
<sequence>MSGTGSIADILSGIRSGGRSVQVVRERCDLDPSEEMRVVREIGLTRSPNFRIDWQNEDAYRTVLLWMLGHEGATCTNPWTRKPCPVRLDAGIYVCGNTGTGKTWLLDTMNEYAKVRGLKVTCRGRVRPLAWPCVRTDRICDHYSAGGDMSFSTVWATVCFDDLGAEPAESMYMGNRLQVMRSVIERRADYGGLLTLVTSNIPLASRQFTDRYGERVQSRICSMCNYIELVGEDRRKIR</sequence>
<reference evidence="1" key="1">
    <citation type="submission" date="2020-10" db="EMBL/GenBank/DDBJ databases">
        <authorList>
            <person name="Gilroy R."/>
        </authorList>
    </citation>
    <scope>NUCLEOTIDE SEQUENCE</scope>
    <source>
        <strain evidence="1">B1-8020</strain>
    </source>
</reference>
<name>A0A9D9NGM0_9BACT</name>
<dbReference type="Gene3D" id="3.40.50.300">
    <property type="entry name" value="P-loop containing nucleotide triphosphate hydrolases"/>
    <property type="match status" value="1"/>
</dbReference>
<reference evidence="1" key="2">
    <citation type="journal article" date="2021" name="PeerJ">
        <title>Extensive microbial diversity within the chicken gut microbiome revealed by metagenomics and culture.</title>
        <authorList>
            <person name="Gilroy R."/>
            <person name="Ravi A."/>
            <person name="Getino M."/>
            <person name="Pursley I."/>
            <person name="Horton D.L."/>
            <person name="Alikhan N.F."/>
            <person name="Baker D."/>
            <person name="Gharbi K."/>
            <person name="Hall N."/>
            <person name="Watson M."/>
            <person name="Adriaenssens E.M."/>
            <person name="Foster-Nyarko E."/>
            <person name="Jarju S."/>
            <person name="Secka A."/>
            <person name="Antonio M."/>
            <person name="Oren A."/>
            <person name="Chaudhuri R.R."/>
            <person name="La Ragione R."/>
            <person name="Hildebrand F."/>
            <person name="Pallen M.J."/>
        </authorList>
    </citation>
    <scope>NUCLEOTIDE SEQUENCE</scope>
    <source>
        <strain evidence="1">B1-8020</strain>
    </source>
</reference>
<protein>
    <submittedName>
        <fullName evidence="1">Uncharacterized protein</fullName>
    </submittedName>
</protein>
<proteinExistence type="predicted"/>
<evidence type="ECO:0000313" key="1">
    <source>
        <dbReference type="EMBL" id="MBO8472535.1"/>
    </source>
</evidence>
<dbReference type="SUPFAM" id="SSF52540">
    <property type="entry name" value="P-loop containing nucleoside triphosphate hydrolases"/>
    <property type="match status" value="1"/>
</dbReference>
<organism evidence="1 2">
    <name type="scientific">Candidatus Merdivivens pullicola</name>
    <dbReference type="NCBI Taxonomy" id="2840872"/>
    <lineage>
        <taxon>Bacteria</taxon>
        <taxon>Pseudomonadati</taxon>
        <taxon>Bacteroidota</taxon>
        <taxon>Bacteroidia</taxon>
        <taxon>Bacteroidales</taxon>
        <taxon>Muribaculaceae</taxon>
        <taxon>Muribaculaceae incertae sedis</taxon>
        <taxon>Candidatus Merdivivens</taxon>
    </lineage>
</organism>
<gene>
    <name evidence="1" type="ORF">IAB81_02765</name>
</gene>
<dbReference type="EMBL" id="JADIMA010000028">
    <property type="protein sequence ID" value="MBO8472535.1"/>
    <property type="molecule type" value="Genomic_DNA"/>
</dbReference>
<comment type="caution">
    <text evidence="1">The sequence shown here is derived from an EMBL/GenBank/DDBJ whole genome shotgun (WGS) entry which is preliminary data.</text>
</comment>